<dbReference type="InterPro" id="IPR001320">
    <property type="entry name" value="Iontro_rcpt_C"/>
</dbReference>
<dbReference type="PATRIC" id="fig|1121305.3.peg.1744"/>
<feature type="domain" description="Solute-binding protein family 3/N-terminal" evidence="3">
    <location>
        <begin position="40"/>
        <end position="263"/>
    </location>
</feature>
<evidence type="ECO:0000313" key="5">
    <source>
        <dbReference type="EMBL" id="KYH28726.1"/>
    </source>
</evidence>
<evidence type="ECO:0000259" key="4">
    <source>
        <dbReference type="SMART" id="SM00079"/>
    </source>
</evidence>
<proteinExistence type="predicted"/>
<feature type="signal peptide" evidence="2">
    <location>
        <begin position="1"/>
        <end position="26"/>
    </location>
</feature>
<name>A0A151AM66_9CLOT</name>
<dbReference type="SUPFAM" id="SSF53850">
    <property type="entry name" value="Periplasmic binding protein-like II"/>
    <property type="match status" value="1"/>
</dbReference>
<dbReference type="GO" id="GO:0015276">
    <property type="term" value="F:ligand-gated monoatomic ion channel activity"/>
    <property type="evidence" value="ECO:0007669"/>
    <property type="project" value="InterPro"/>
</dbReference>
<dbReference type="Gene3D" id="3.40.190.10">
    <property type="entry name" value="Periplasmic binding protein-like II"/>
    <property type="match status" value="2"/>
</dbReference>
<dbReference type="SMART" id="SM00062">
    <property type="entry name" value="PBPb"/>
    <property type="match status" value="1"/>
</dbReference>
<feature type="domain" description="Ionotropic glutamate receptor C-terminal" evidence="4">
    <location>
        <begin position="40"/>
        <end position="262"/>
    </location>
</feature>
<dbReference type="PANTHER" id="PTHR35936:SF17">
    <property type="entry name" value="ARGININE-BINDING EXTRACELLULAR PROTEIN ARTP"/>
    <property type="match status" value="1"/>
</dbReference>
<evidence type="ECO:0000313" key="6">
    <source>
        <dbReference type="Proteomes" id="UP000075374"/>
    </source>
</evidence>
<sequence length="268" mass="29837">MKKNILNKLVTLTLMTAMIFTFSACSKTKSPMERVKENGTLIVGTSGDYPPYEFHKKVNGEDKVVGFDIMIAEEIAKDLGVKLEIRDMNFEGLLGALKSNKVDMVIAGMNPTPERAKEVDFSKVYYVAKQAVLVRAEDKDKIKSLDDLKGKKVGVQLSSTQEEIAKSQIKDAEIKSLSKITDLILELKNKKVDALVVELPVGQSYADKNKDLSMSDIEFDKSISEKGSAIAVTKNNQEFLDSINKTLDRLMTEDKINQFIVDASNMIE</sequence>
<dbReference type="PROSITE" id="PS51257">
    <property type="entry name" value="PROKAR_LIPOPROTEIN"/>
    <property type="match status" value="1"/>
</dbReference>
<evidence type="ECO:0000259" key="3">
    <source>
        <dbReference type="SMART" id="SM00062"/>
    </source>
</evidence>
<evidence type="ECO:0000256" key="2">
    <source>
        <dbReference type="SAM" id="SignalP"/>
    </source>
</evidence>
<evidence type="ECO:0000256" key="1">
    <source>
        <dbReference type="ARBA" id="ARBA00022729"/>
    </source>
</evidence>
<keyword evidence="1 2" id="KW-0732">Signal</keyword>
<dbReference type="EMBL" id="LTBB01000008">
    <property type="protein sequence ID" value="KYH28726.1"/>
    <property type="molecule type" value="Genomic_DNA"/>
</dbReference>
<dbReference type="AlphaFoldDB" id="A0A151AM66"/>
<dbReference type="PANTHER" id="PTHR35936">
    <property type="entry name" value="MEMBRANE-BOUND LYTIC MUREIN TRANSGLYCOSYLASE F"/>
    <property type="match status" value="1"/>
</dbReference>
<dbReference type="Pfam" id="PF00497">
    <property type="entry name" value="SBP_bac_3"/>
    <property type="match status" value="1"/>
</dbReference>
<dbReference type="InterPro" id="IPR001638">
    <property type="entry name" value="Solute-binding_3/MltF_N"/>
</dbReference>
<comment type="caution">
    <text evidence="5">The sequence shown here is derived from an EMBL/GenBank/DDBJ whole genome shotgun (WGS) entry which is preliminary data.</text>
</comment>
<dbReference type="RefSeq" id="WP_061858572.1">
    <property type="nucleotide sequence ID" value="NZ_LTBB01000008.1"/>
</dbReference>
<feature type="chain" id="PRO_5007577706" evidence="2">
    <location>
        <begin position="27"/>
        <end position="268"/>
    </location>
</feature>
<organism evidence="5 6">
    <name type="scientific">Clostridium colicanis DSM 13634</name>
    <dbReference type="NCBI Taxonomy" id="1121305"/>
    <lineage>
        <taxon>Bacteria</taxon>
        <taxon>Bacillati</taxon>
        <taxon>Bacillota</taxon>
        <taxon>Clostridia</taxon>
        <taxon>Eubacteriales</taxon>
        <taxon>Clostridiaceae</taxon>
        <taxon>Clostridium</taxon>
    </lineage>
</organism>
<dbReference type="STRING" id="1121305.CLCOL_17390"/>
<keyword evidence="6" id="KW-1185">Reference proteome</keyword>
<dbReference type="GO" id="GO:0016020">
    <property type="term" value="C:membrane"/>
    <property type="evidence" value="ECO:0007669"/>
    <property type="project" value="InterPro"/>
</dbReference>
<dbReference type="Proteomes" id="UP000075374">
    <property type="component" value="Unassembled WGS sequence"/>
</dbReference>
<dbReference type="SMART" id="SM00079">
    <property type="entry name" value="PBPe"/>
    <property type="match status" value="1"/>
</dbReference>
<dbReference type="CDD" id="cd13620">
    <property type="entry name" value="PBP2_GltS"/>
    <property type="match status" value="1"/>
</dbReference>
<protein>
    <submittedName>
        <fullName evidence="5">Arginine-binding extracellular protein ArtP</fullName>
    </submittedName>
</protein>
<accession>A0A151AM66</accession>
<gene>
    <name evidence="5" type="primary">artP</name>
    <name evidence="5" type="ORF">CLCOL_17390</name>
</gene>
<reference evidence="5 6" key="1">
    <citation type="submission" date="2016-02" db="EMBL/GenBank/DDBJ databases">
        <title>Genome sequence of Clostridium colicanis DSM 13634.</title>
        <authorList>
            <person name="Poehlein A."/>
            <person name="Daniel R."/>
        </authorList>
    </citation>
    <scope>NUCLEOTIDE SEQUENCE [LARGE SCALE GENOMIC DNA]</scope>
    <source>
        <strain evidence="5 6">DSM 13634</strain>
    </source>
</reference>